<organism evidence="1">
    <name type="scientific">Loa loa</name>
    <name type="common">Eye worm</name>
    <name type="synonym">Filaria loa</name>
    <dbReference type="NCBI Taxonomy" id="7209"/>
    <lineage>
        <taxon>Eukaryota</taxon>
        <taxon>Metazoa</taxon>
        <taxon>Ecdysozoa</taxon>
        <taxon>Nematoda</taxon>
        <taxon>Chromadorea</taxon>
        <taxon>Rhabditida</taxon>
        <taxon>Spirurina</taxon>
        <taxon>Spiruromorpha</taxon>
        <taxon>Filarioidea</taxon>
        <taxon>Onchocercidae</taxon>
        <taxon>Loa</taxon>
    </lineage>
</organism>
<evidence type="ECO:0000313" key="1">
    <source>
        <dbReference type="EMBL" id="EFO12525.1"/>
    </source>
</evidence>
<accession>A0A1S0TEI3</accession>
<dbReference type="AlphaFoldDB" id="A0A1S0TEI3"/>
<dbReference type="EMBL" id="JH715633">
    <property type="protein sequence ID" value="EFO12525.1"/>
    <property type="molecule type" value="Genomic_DNA"/>
</dbReference>
<dbReference type="CTD" id="9953504"/>
<dbReference type="RefSeq" id="XP_003151544.1">
    <property type="nucleotide sequence ID" value="XM_003151496.1"/>
</dbReference>
<sequence length="61" mass="6507">MESIGKESFGFSFFLNNDVSINLSLTKQSPSLSSSLPIAPLPSAPYDIDVNDNAGFNKNIG</sequence>
<gene>
    <name evidence="1" type="ORF">LOAG_16008</name>
</gene>
<dbReference type="InParanoid" id="A0A1S0TEI3"/>
<name>A0A1S0TEI3_LOALO</name>
<dbReference type="KEGG" id="loa:LOAG_16008"/>
<dbReference type="GeneID" id="9953504"/>
<protein>
    <submittedName>
        <fullName evidence="1">Uncharacterized protein</fullName>
    </submittedName>
</protein>
<reference evidence="1" key="1">
    <citation type="submission" date="2012-04" db="EMBL/GenBank/DDBJ databases">
        <title>The Genome Sequence of Loa loa.</title>
        <authorList>
            <consortium name="The Broad Institute Genome Sequencing Platform"/>
            <consortium name="Broad Institute Genome Sequencing Center for Infectious Disease"/>
            <person name="Nutman T.B."/>
            <person name="Fink D.L."/>
            <person name="Russ C."/>
            <person name="Young S."/>
            <person name="Zeng Q."/>
            <person name="Gargeya S."/>
            <person name="Alvarado L."/>
            <person name="Berlin A."/>
            <person name="Chapman S.B."/>
            <person name="Chen Z."/>
            <person name="Freedman E."/>
            <person name="Gellesch M."/>
            <person name="Goldberg J."/>
            <person name="Griggs A."/>
            <person name="Gujja S."/>
            <person name="Heilman E.R."/>
            <person name="Heiman D."/>
            <person name="Howarth C."/>
            <person name="Mehta T."/>
            <person name="Neiman D."/>
            <person name="Pearson M."/>
            <person name="Roberts A."/>
            <person name="Saif S."/>
            <person name="Shea T."/>
            <person name="Shenoy N."/>
            <person name="Sisk P."/>
            <person name="Stolte C."/>
            <person name="Sykes S."/>
            <person name="White J."/>
            <person name="Yandava C."/>
            <person name="Haas B."/>
            <person name="Henn M.R."/>
            <person name="Nusbaum C."/>
            <person name="Birren B."/>
        </authorList>
    </citation>
    <scope>NUCLEOTIDE SEQUENCE [LARGE SCALE GENOMIC DNA]</scope>
</reference>
<proteinExistence type="predicted"/>